<reference evidence="1" key="2">
    <citation type="submission" date="2021-09" db="EMBL/GenBank/DDBJ databases">
        <authorList>
            <person name="Gilroy R."/>
        </authorList>
    </citation>
    <scope>NUCLEOTIDE SEQUENCE</scope>
    <source>
        <strain evidence="1">CHK193-16274</strain>
    </source>
</reference>
<dbReference type="Proteomes" id="UP000749320">
    <property type="component" value="Unassembled WGS sequence"/>
</dbReference>
<sequence length="114" mass="13352">TTKDPEALYWELKHIPGLTKLLRAEEDIFLAVSSEEQEFLENLIDGDKEKIVRLSDVELDDEKKILSAEGPLKHYVGNIVKKKIRLCYVMIEKELFGQKRKILIGIRTREERKQ</sequence>
<accession>A0A921KJG4</accession>
<comment type="caution">
    <text evidence="1">The sequence shown here is derived from an EMBL/GenBank/DDBJ whole genome shotgun (WGS) entry which is preliminary data.</text>
</comment>
<dbReference type="EMBL" id="DYWV01000218">
    <property type="protein sequence ID" value="HJF40541.1"/>
    <property type="molecule type" value="Genomic_DNA"/>
</dbReference>
<protein>
    <submittedName>
        <fullName evidence="1">Uncharacterized protein</fullName>
    </submittedName>
</protein>
<organism evidence="1 2">
    <name type="scientific">Thomasclavelia spiroformis</name>
    <dbReference type="NCBI Taxonomy" id="29348"/>
    <lineage>
        <taxon>Bacteria</taxon>
        <taxon>Bacillati</taxon>
        <taxon>Bacillota</taxon>
        <taxon>Erysipelotrichia</taxon>
        <taxon>Erysipelotrichales</taxon>
        <taxon>Coprobacillaceae</taxon>
        <taxon>Thomasclavelia</taxon>
    </lineage>
</organism>
<feature type="non-terminal residue" evidence="1">
    <location>
        <position position="1"/>
    </location>
</feature>
<evidence type="ECO:0000313" key="2">
    <source>
        <dbReference type="Proteomes" id="UP000749320"/>
    </source>
</evidence>
<proteinExistence type="predicted"/>
<gene>
    <name evidence="1" type="ORF">K8V91_06415</name>
</gene>
<dbReference type="AlphaFoldDB" id="A0A921KJG4"/>
<name>A0A921KJG4_9FIRM</name>
<evidence type="ECO:0000313" key="1">
    <source>
        <dbReference type="EMBL" id="HJF40541.1"/>
    </source>
</evidence>
<reference evidence="1" key="1">
    <citation type="journal article" date="2021" name="PeerJ">
        <title>Extensive microbial diversity within the chicken gut microbiome revealed by metagenomics and culture.</title>
        <authorList>
            <person name="Gilroy R."/>
            <person name="Ravi A."/>
            <person name="Getino M."/>
            <person name="Pursley I."/>
            <person name="Horton D.L."/>
            <person name="Alikhan N.F."/>
            <person name="Baker D."/>
            <person name="Gharbi K."/>
            <person name="Hall N."/>
            <person name="Watson M."/>
            <person name="Adriaenssens E.M."/>
            <person name="Foster-Nyarko E."/>
            <person name="Jarju S."/>
            <person name="Secka A."/>
            <person name="Antonio M."/>
            <person name="Oren A."/>
            <person name="Chaudhuri R.R."/>
            <person name="La Ragione R."/>
            <person name="Hildebrand F."/>
            <person name="Pallen M.J."/>
        </authorList>
    </citation>
    <scope>NUCLEOTIDE SEQUENCE</scope>
    <source>
        <strain evidence="1">CHK193-16274</strain>
    </source>
</reference>